<comment type="caution">
    <text evidence="2">The sequence shown here is derived from an EMBL/GenBank/DDBJ whole genome shotgun (WGS) entry which is preliminary data.</text>
</comment>
<dbReference type="EMBL" id="JASXSV010000004">
    <property type="protein sequence ID" value="MDP0588350.1"/>
    <property type="molecule type" value="Genomic_DNA"/>
</dbReference>
<keyword evidence="3" id="KW-1185">Reference proteome</keyword>
<reference evidence="2 3" key="1">
    <citation type="journal article" date="2023" name="bioRxiv">
        <title>An intranuclear bacterial parasite of deep-sea mussels expresses apoptosis inhibitors acquired from its host.</title>
        <authorList>
            <person name="Gonzalez Porras M.A."/>
            <person name="Assie A."/>
            <person name="Tietjen M."/>
            <person name="Violette M."/>
            <person name="Kleiner M."/>
            <person name="Gruber-Vodicka H."/>
            <person name="Dubilier N."/>
            <person name="Leisch N."/>
        </authorList>
    </citation>
    <scope>NUCLEOTIDE SEQUENCE [LARGE SCALE GENOMIC DNA]</scope>
    <source>
        <strain evidence="2">IAP13</strain>
    </source>
</reference>
<organism evidence="2 3">
    <name type="scientific">Candidatus Endonucleibacter bathymodioli</name>
    <dbReference type="NCBI Taxonomy" id="539814"/>
    <lineage>
        <taxon>Bacteria</taxon>
        <taxon>Pseudomonadati</taxon>
        <taxon>Pseudomonadota</taxon>
        <taxon>Gammaproteobacteria</taxon>
        <taxon>Oceanospirillales</taxon>
        <taxon>Endozoicomonadaceae</taxon>
        <taxon>Candidatus Endonucleibacter</taxon>
    </lineage>
</organism>
<dbReference type="InterPro" id="IPR021123">
    <property type="entry name" value="T3SS_needle-like"/>
</dbReference>
<gene>
    <name evidence="2" type="ORF">QS748_03810</name>
</gene>
<accession>A0AA90NS68</accession>
<evidence type="ECO:0000313" key="3">
    <source>
        <dbReference type="Proteomes" id="UP001178148"/>
    </source>
</evidence>
<dbReference type="Proteomes" id="UP001178148">
    <property type="component" value="Unassembled WGS sequence"/>
</dbReference>
<feature type="region of interest" description="Disordered" evidence="1">
    <location>
        <begin position="1"/>
        <end position="20"/>
    </location>
</feature>
<dbReference type="InterPro" id="IPR037203">
    <property type="entry name" value="T3SS_needle-like_sf"/>
</dbReference>
<protein>
    <submittedName>
        <fullName evidence="2">EscF/YscF/HrpA family type III secretion system needle major subunit</fullName>
    </submittedName>
</protein>
<dbReference type="AlphaFoldDB" id="A0AA90NS68"/>
<sequence>MAGNYETTFNPNENQPGPAEGFNLDAVQKVFGAQAEKLDQNLKTRMESMDPNSTQDMVNFQVEFNKYMIVEGLRSGIIKSIKDTIQSIIQKI</sequence>
<feature type="compositionally biased region" description="Polar residues" evidence="1">
    <location>
        <begin position="1"/>
        <end position="15"/>
    </location>
</feature>
<dbReference type="GO" id="GO:0015031">
    <property type="term" value="P:protein transport"/>
    <property type="evidence" value="ECO:0007669"/>
    <property type="project" value="InterPro"/>
</dbReference>
<dbReference type="SUPFAM" id="SSF140129">
    <property type="entry name" value="MxiH-like"/>
    <property type="match status" value="1"/>
</dbReference>
<evidence type="ECO:0000256" key="1">
    <source>
        <dbReference type="SAM" id="MobiDB-lite"/>
    </source>
</evidence>
<evidence type="ECO:0000313" key="2">
    <source>
        <dbReference type="EMBL" id="MDP0588350.1"/>
    </source>
</evidence>
<name>A0AA90NS68_9GAMM</name>
<dbReference type="Pfam" id="PF09392">
    <property type="entry name" value="T3SS_needle_F"/>
    <property type="match status" value="1"/>
</dbReference>
<dbReference type="Gene3D" id="1.20.58.90">
    <property type="match status" value="1"/>
</dbReference>
<proteinExistence type="predicted"/>